<dbReference type="EMBL" id="BDSP01000132">
    <property type="protein sequence ID" value="GAX18851.1"/>
    <property type="molecule type" value="Genomic_DNA"/>
</dbReference>
<dbReference type="AlphaFoldDB" id="A0A1Z5JYM5"/>
<reference evidence="1 2" key="1">
    <citation type="journal article" date="2015" name="Plant Cell">
        <title>Oil accumulation by the oleaginous diatom Fistulifera solaris as revealed by the genome and transcriptome.</title>
        <authorList>
            <person name="Tanaka T."/>
            <person name="Maeda Y."/>
            <person name="Veluchamy A."/>
            <person name="Tanaka M."/>
            <person name="Abida H."/>
            <person name="Marechal E."/>
            <person name="Bowler C."/>
            <person name="Muto M."/>
            <person name="Sunaga Y."/>
            <person name="Tanaka M."/>
            <person name="Yoshino T."/>
            <person name="Taniguchi T."/>
            <person name="Fukuda Y."/>
            <person name="Nemoto M."/>
            <person name="Matsumoto M."/>
            <person name="Wong P.S."/>
            <person name="Aburatani S."/>
            <person name="Fujibuchi W."/>
        </authorList>
    </citation>
    <scope>NUCLEOTIDE SEQUENCE [LARGE SCALE GENOMIC DNA]</scope>
    <source>
        <strain evidence="1 2">JPCC DA0580</strain>
    </source>
</reference>
<keyword evidence="2" id="KW-1185">Reference proteome</keyword>
<accession>A0A1Z5JYM5</accession>
<dbReference type="InParanoid" id="A0A1Z5JYM5"/>
<dbReference type="Proteomes" id="UP000198406">
    <property type="component" value="Unassembled WGS sequence"/>
</dbReference>
<proteinExistence type="predicted"/>
<gene>
    <name evidence="1" type="ORF">FisN_26Hh153</name>
</gene>
<protein>
    <submittedName>
        <fullName evidence="1">Uncharacterized protein</fullName>
    </submittedName>
</protein>
<evidence type="ECO:0000313" key="1">
    <source>
        <dbReference type="EMBL" id="GAX18851.1"/>
    </source>
</evidence>
<name>A0A1Z5JYM5_FISSO</name>
<organism evidence="1 2">
    <name type="scientific">Fistulifera solaris</name>
    <name type="common">Oleaginous diatom</name>
    <dbReference type="NCBI Taxonomy" id="1519565"/>
    <lineage>
        <taxon>Eukaryota</taxon>
        <taxon>Sar</taxon>
        <taxon>Stramenopiles</taxon>
        <taxon>Ochrophyta</taxon>
        <taxon>Bacillariophyta</taxon>
        <taxon>Bacillariophyceae</taxon>
        <taxon>Bacillariophycidae</taxon>
        <taxon>Naviculales</taxon>
        <taxon>Naviculaceae</taxon>
        <taxon>Fistulifera</taxon>
    </lineage>
</organism>
<dbReference type="OrthoDB" id="120976at2759"/>
<sequence length="549" mass="63993">MERWKRNNMLEIIPFDELSPEQASFRPMSFLRHDSLFFFRMLKEPRCLHDIDWELYRRKNITIWRENGTLISVGPSAHLLYEERNVCFEIRSSDIQKTLQCAIYGKTDAAVAETATFFWSLSQSRDRDPRLAVGTFFSYNPEQLFDCTALQPEQLVAILDANPQRAFEIHKGIWSAGQAEALATRPYSIHLKFVTQREPKKVSFAQDRIMFAFQDGGRAFVEALERRQSSFGSLFITYDRFACDNDEMPIRPEYLERILRLHVFETLGVGPIPEKECALLPFAMTNALHYEIGAKTLASSLFASLQIVPRELTITLNLDDLKGDDWHRYVITFLNRLAQFSHLERLDLSLERSSWDYYRDMLHRIVLALVAVIHANPRLKRFSLFDNARSSFEWTPWLVNVYRAMERHESLLSFRTKCCWSDSMDVSLVQLLTRNQNISVYDQTGRRCFTGKIGKIYRDRFYRTSTELGKEPPSVRTSLVTTAMTETASEHYQRTATLLVTHTDMLCEILQENLDTFSSSHHVAGESTSEASLYRSHKRMKYDNVLYEF</sequence>
<evidence type="ECO:0000313" key="2">
    <source>
        <dbReference type="Proteomes" id="UP000198406"/>
    </source>
</evidence>
<comment type="caution">
    <text evidence="1">The sequence shown here is derived from an EMBL/GenBank/DDBJ whole genome shotgun (WGS) entry which is preliminary data.</text>
</comment>